<gene>
    <name evidence="1" type="ORF">DILT_LOCUS12690</name>
</gene>
<keyword evidence="2" id="KW-1185">Reference proteome</keyword>
<dbReference type="AlphaFoldDB" id="A0A3P7P968"/>
<name>A0A3P7P968_DIBLA</name>
<dbReference type="Proteomes" id="UP000281553">
    <property type="component" value="Unassembled WGS sequence"/>
</dbReference>
<dbReference type="EMBL" id="UYRU01067357">
    <property type="protein sequence ID" value="VDN16859.1"/>
    <property type="molecule type" value="Genomic_DNA"/>
</dbReference>
<dbReference type="OrthoDB" id="10464495at2759"/>
<evidence type="ECO:0000313" key="1">
    <source>
        <dbReference type="EMBL" id="VDN16859.1"/>
    </source>
</evidence>
<reference evidence="1 2" key="1">
    <citation type="submission" date="2018-11" db="EMBL/GenBank/DDBJ databases">
        <authorList>
            <consortium name="Pathogen Informatics"/>
        </authorList>
    </citation>
    <scope>NUCLEOTIDE SEQUENCE [LARGE SCALE GENOMIC DNA]</scope>
</reference>
<protein>
    <submittedName>
        <fullName evidence="1">Uncharacterized protein</fullName>
    </submittedName>
</protein>
<proteinExistence type="predicted"/>
<sequence>MLLLKPSASDVVHSQLFIRTPDDWELEVSIFFSKDQWKAVLPVEVICLQTVTDDSRRPTFLRTVYLGRALIVVGPTSQPFDVENNEQRLVYGIGVIPDFADDVQNMRLSFLMRFRPPHDFYAFVELDDRLWMSQVLTGLAQNATTTITTKKTQMLPVAVPTEVVSGDVVRYEFKALTNITSDFEVSQDSFYCGIP</sequence>
<organism evidence="1 2">
    <name type="scientific">Dibothriocephalus latus</name>
    <name type="common">Fish tapeworm</name>
    <name type="synonym">Diphyllobothrium latum</name>
    <dbReference type="NCBI Taxonomy" id="60516"/>
    <lineage>
        <taxon>Eukaryota</taxon>
        <taxon>Metazoa</taxon>
        <taxon>Spiralia</taxon>
        <taxon>Lophotrochozoa</taxon>
        <taxon>Platyhelminthes</taxon>
        <taxon>Cestoda</taxon>
        <taxon>Eucestoda</taxon>
        <taxon>Diphyllobothriidea</taxon>
        <taxon>Diphyllobothriidae</taxon>
        <taxon>Dibothriocephalus</taxon>
    </lineage>
</organism>
<evidence type="ECO:0000313" key="2">
    <source>
        <dbReference type="Proteomes" id="UP000281553"/>
    </source>
</evidence>
<accession>A0A3P7P968</accession>